<dbReference type="EMBL" id="KV429191">
    <property type="protein sequence ID" value="KZT63378.1"/>
    <property type="molecule type" value="Genomic_DNA"/>
</dbReference>
<dbReference type="Proteomes" id="UP000076727">
    <property type="component" value="Unassembled WGS sequence"/>
</dbReference>
<name>A0A165KNR9_9APHY</name>
<protein>
    <recommendedName>
        <fullName evidence="3">Nucleotidyltransferase</fullName>
    </recommendedName>
</protein>
<dbReference type="OrthoDB" id="3133286at2759"/>
<evidence type="ECO:0000313" key="2">
    <source>
        <dbReference type="Proteomes" id="UP000076727"/>
    </source>
</evidence>
<evidence type="ECO:0008006" key="3">
    <source>
        <dbReference type="Google" id="ProtNLM"/>
    </source>
</evidence>
<dbReference type="AlphaFoldDB" id="A0A165KNR9"/>
<gene>
    <name evidence="1" type="ORF">DAEQUDRAFT_770676</name>
</gene>
<sequence>MATTSELHDIAKKAARIFARYGLGCCLTGGVACALYGTTRSPNGVDLVVLTSEHEQEELKRMLVAADAQFYLVPSKDPFATYKVDLLAPGIMHIPDVPARRVETIRGLPAMPLMLLLLMKLQAWTDHRDSPKHYMRPKQWDDVHDIAQLLDVAAARGETLGAQTRWLPADFVDAGMRRIREHVASFPETKAKWKAVGYGHGVGSRAAVTSASALSSRQQIAPEERRVLPTRTTPRNWSAHCGLDDL</sequence>
<accession>A0A165KNR9</accession>
<reference evidence="1 2" key="1">
    <citation type="journal article" date="2016" name="Mol. Biol. Evol.">
        <title>Comparative Genomics of Early-Diverging Mushroom-Forming Fungi Provides Insights into the Origins of Lignocellulose Decay Capabilities.</title>
        <authorList>
            <person name="Nagy L.G."/>
            <person name="Riley R."/>
            <person name="Tritt A."/>
            <person name="Adam C."/>
            <person name="Daum C."/>
            <person name="Floudas D."/>
            <person name="Sun H."/>
            <person name="Yadav J.S."/>
            <person name="Pangilinan J."/>
            <person name="Larsson K.H."/>
            <person name="Matsuura K."/>
            <person name="Barry K."/>
            <person name="Labutti K."/>
            <person name="Kuo R."/>
            <person name="Ohm R.A."/>
            <person name="Bhattacharya S.S."/>
            <person name="Shirouzu T."/>
            <person name="Yoshinaga Y."/>
            <person name="Martin F.M."/>
            <person name="Grigoriev I.V."/>
            <person name="Hibbett D.S."/>
        </authorList>
    </citation>
    <scope>NUCLEOTIDE SEQUENCE [LARGE SCALE GENOMIC DNA]</scope>
    <source>
        <strain evidence="1 2">L-15889</strain>
    </source>
</reference>
<keyword evidence="2" id="KW-1185">Reference proteome</keyword>
<organism evidence="1 2">
    <name type="scientific">Daedalea quercina L-15889</name>
    <dbReference type="NCBI Taxonomy" id="1314783"/>
    <lineage>
        <taxon>Eukaryota</taxon>
        <taxon>Fungi</taxon>
        <taxon>Dikarya</taxon>
        <taxon>Basidiomycota</taxon>
        <taxon>Agaricomycotina</taxon>
        <taxon>Agaricomycetes</taxon>
        <taxon>Polyporales</taxon>
        <taxon>Fomitopsis</taxon>
    </lineage>
</organism>
<evidence type="ECO:0000313" key="1">
    <source>
        <dbReference type="EMBL" id="KZT63378.1"/>
    </source>
</evidence>
<proteinExistence type="predicted"/>